<evidence type="ECO:0000313" key="6">
    <source>
        <dbReference type="Proteomes" id="UP001201262"/>
    </source>
</evidence>
<dbReference type="AlphaFoldDB" id="A0AAD4L088"/>
<dbReference type="EMBL" id="JAJTJA010000002">
    <property type="protein sequence ID" value="KAH8703853.1"/>
    <property type="molecule type" value="Genomic_DNA"/>
</dbReference>
<dbReference type="InterPro" id="IPR036188">
    <property type="entry name" value="FAD/NAD-bd_sf"/>
</dbReference>
<protein>
    <submittedName>
        <fullName evidence="5">Cyclohexanone monooxygenase</fullName>
    </submittedName>
</protein>
<reference evidence="5" key="1">
    <citation type="submission" date="2021-12" db="EMBL/GenBank/DDBJ databases">
        <title>Convergent genome expansion in fungi linked to evolution of root-endophyte symbiosis.</title>
        <authorList>
            <consortium name="DOE Joint Genome Institute"/>
            <person name="Ke Y.-H."/>
            <person name="Bonito G."/>
            <person name="Liao H.-L."/>
            <person name="Looney B."/>
            <person name="Rojas-Flechas A."/>
            <person name="Nash J."/>
            <person name="Hameed K."/>
            <person name="Schadt C."/>
            <person name="Martin F."/>
            <person name="Crous P.W."/>
            <person name="Miettinen O."/>
            <person name="Magnuson J.K."/>
            <person name="Labbe J."/>
            <person name="Jacobson D."/>
            <person name="Doktycz M.J."/>
            <person name="Veneault-Fourrey C."/>
            <person name="Kuo A."/>
            <person name="Mondo S."/>
            <person name="Calhoun S."/>
            <person name="Riley R."/>
            <person name="Ohm R."/>
            <person name="LaButti K."/>
            <person name="Andreopoulos B."/>
            <person name="Pangilinan J."/>
            <person name="Nolan M."/>
            <person name="Tritt A."/>
            <person name="Clum A."/>
            <person name="Lipzen A."/>
            <person name="Daum C."/>
            <person name="Barry K."/>
            <person name="Grigoriev I.V."/>
            <person name="Vilgalys R."/>
        </authorList>
    </citation>
    <scope>NUCLEOTIDE SEQUENCE</scope>
    <source>
        <strain evidence="5">PMI_201</strain>
    </source>
</reference>
<evidence type="ECO:0000256" key="1">
    <source>
        <dbReference type="ARBA" id="ARBA00022630"/>
    </source>
</evidence>
<dbReference type="GO" id="GO:0050660">
    <property type="term" value="F:flavin adenine dinucleotide binding"/>
    <property type="evidence" value="ECO:0007669"/>
    <property type="project" value="InterPro"/>
</dbReference>
<keyword evidence="3" id="KW-0521">NADP</keyword>
<evidence type="ECO:0000313" key="5">
    <source>
        <dbReference type="EMBL" id="KAH8703853.1"/>
    </source>
</evidence>
<keyword evidence="2" id="KW-0274">FAD</keyword>
<dbReference type="PANTHER" id="PTHR43098">
    <property type="entry name" value="L-ORNITHINE N(5)-MONOOXYGENASE-RELATED"/>
    <property type="match status" value="1"/>
</dbReference>
<dbReference type="PANTHER" id="PTHR43098:SF5">
    <property type="entry name" value="DUAL-FUNCTIONAL MONOOXYGENASE_METHYLTRANSFERASE PSOF"/>
    <property type="match status" value="1"/>
</dbReference>
<dbReference type="Pfam" id="PF00743">
    <property type="entry name" value="FMO-like"/>
    <property type="match status" value="1"/>
</dbReference>
<dbReference type="GeneID" id="70240844"/>
<comment type="caution">
    <text evidence="5">The sequence shown here is derived from an EMBL/GenBank/DDBJ whole genome shotgun (WGS) entry which is preliminary data.</text>
</comment>
<keyword evidence="1" id="KW-0285">Flavoprotein</keyword>
<keyword evidence="4" id="KW-0560">Oxidoreductase</keyword>
<evidence type="ECO:0000256" key="2">
    <source>
        <dbReference type="ARBA" id="ARBA00022827"/>
    </source>
</evidence>
<organism evidence="5 6">
    <name type="scientific">Talaromyces proteolyticus</name>
    <dbReference type="NCBI Taxonomy" id="1131652"/>
    <lineage>
        <taxon>Eukaryota</taxon>
        <taxon>Fungi</taxon>
        <taxon>Dikarya</taxon>
        <taxon>Ascomycota</taxon>
        <taxon>Pezizomycotina</taxon>
        <taxon>Eurotiomycetes</taxon>
        <taxon>Eurotiomycetidae</taxon>
        <taxon>Eurotiales</taxon>
        <taxon>Trichocomaceae</taxon>
        <taxon>Talaromyces</taxon>
        <taxon>Talaromyces sect. Bacilispori</taxon>
    </lineage>
</organism>
<gene>
    <name evidence="5" type="ORF">BGW36DRAFT_288178</name>
</gene>
<evidence type="ECO:0000256" key="4">
    <source>
        <dbReference type="ARBA" id="ARBA00023002"/>
    </source>
</evidence>
<sequence>MSNKIADYDAIVVGAGFGGIRSLWELGQLSLSVKCFEAGSDVGGAWYWNCYPGARTDSEAWVYALNFAPGVKEEWNYSERYPSQKEVQQYLGRIVDKFDLRKHIDFDTRIKSAHYDDERRIWTVTAANGTSVTSRYFLPATGPLSVAKAPPFPGLKKYTGKWYQASSWPQNDVDLRGKRIAVIGTGATGVQIIPKVASVAKQLTVFQRSPPYVLPGRNYIIDENQAEEIKRDFDSTLQAASDHKAGLAMKLPERTVKGVADAEKIRQIFDAGWECGGFHYQFETFDDLFTDAESNEVASEYIRQKIRSIVHDPGTAELLCPKYPFLSKRPPCGHFYYEAYNRSNVKLVDISKEEIDLYEKGIRTISGDEYEFDIIIFAIGYEAATGALTEIDVRGSQGRSLGENWAKRIDTFAGVLVPGFPNLFLICGPHIPFGNMPVVVEIQVNWIGKTINYMEKNKLTGIEVNTETVDEWSVQLEKTFNATVFAESSKASRSWFVGANIPGKPQNVLFYFGGVPAWASKLEEESTSEWASMRFFL</sequence>
<dbReference type="InterPro" id="IPR050775">
    <property type="entry name" value="FAD-binding_Monooxygenases"/>
</dbReference>
<dbReference type="GO" id="GO:0050661">
    <property type="term" value="F:NADP binding"/>
    <property type="evidence" value="ECO:0007669"/>
    <property type="project" value="InterPro"/>
</dbReference>
<dbReference type="PRINTS" id="PR00411">
    <property type="entry name" value="PNDRDTASEI"/>
</dbReference>
<accession>A0AAD4L088</accession>
<dbReference type="GO" id="GO:0004499">
    <property type="term" value="F:N,N-dimethylaniline monooxygenase activity"/>
    <property type="evidence" value="ECO:0007669"/>
    <property type="project" value="InterPro"/>
</dbReference>
<dbReference type="RefSeq" id="XP_046076871.1">
    <property type="nucleotide sequence ID" value="XM_046210557.1"/>
</dbReference>
<dbReference type="Proteomes" id="UP001201262">
    <property type="component" value="Unassembled WGS sequence"/>
</dbReference>
<dbReference type="SUPFAM" id="SSF51905">
    <property type="entry name" value="FAD/NAD(P)-binding domain"/>
    <property type="match status" value="2"/>
</dbReference>
<dbReference type="Gene3D" id="3.50.50.60">
    <property type="entry name" value="FAD/NAD(P)-binding domain"/>
    <property type="match status" value="2"/>
</dbReference>
<name>A0AAD4L088_9EURO</name>
<keyword evidence="6" id="KW-1185">Reference proteome</keyword>
<dbReference type="InterPro" id="IPR020946">
    <property type="entry name" value="Flavin_mOase-like"/>
</dbReference>
<keyword evidence="5" id="KW-0503">Monooxygenase</keyword>
<evidence type="ECO:0000256" key="3">
    <source>
        <dbReference type="ARBA" id="ARBA00022857"/>
    </source>
</evidence>
<proteinExistence type="predicted"/>